<evidence type="ECO:0000313" key="2">
    <source>
        <dbReference type="EMBL" id="TCJ16308.1"/>
    </source>
</evidence>
<keyword evidence="1" id="KW-0732">Signal</keyword>
<name>A0A4R1BGU6_9PROT</name>
<sequence>MNPWLAPLLALAVAASAAAGAEPVKFSDALYAKFQDARCLQCHQFNSRRSNGRAWTSHRTRYLCENCHKPALTGLLGGEWMAPPGEKMDYTGYSARETCELIKRNTPTGDKAEVLSHHLLTDSRVLWAIKSGMTPAGRRPTMPGGYDEWARDVRAWVADGMICD</sequence>
<evidence type="ECO:0000313" key="3">
    <source>
        <dbReference type="Proteomes" id="UP000295443"/>
    </source>
</evidence>
<dbReference type="SUPFAM" id="SSF48695">
    <property type="entry name" value="Multiheme cytochromes"/>
    <property type="match status" value="1"/>
</dbReference>
<dbReference type="EMBL" id="SJZB01000018">
    <property type="protein sequence ID" value="TCJ16308.1"/>
    <property type="molecule type" value="Genomic_DNA"/>
</dbReference>
<accession>A0A4R1BGU6</accession>
<gene>
    <name evidence="2" type="ORF">EZJ19_05235</name>
</gene>
<dbReference type="AlphaFoldDB" id="A0A4R1BGU6"/>
<evidence type="ECO:0008006" key="4">
    <source>
        <dbReference type="Google" id="ProtNLM"/>
    </source>
</evidence>
<feature type="signal peptide" evidence="1">
    <location>
        <begin position="1"/>
        <end position="21"/>
    </location>
</feature>
<reference evidence="2 3" key="1">
    <citation type="submission" date="2019-03" db="EMBL/GenBank/DDBJ databases">
        <title>Genome sequence of Thiobacillaceae bacterium LSR1, a sulfur-oxidizing bacterium isolated from freshwater sediment.</title>
        <authorList>
            <person name="Li S."/>
        </authorList>
    </citation>
    <scope>NUCLEOTIDE SEQUENCE [LARGE SCALE GENOMIC DNA]</scope>
    <source>
        <strain evidence="2 3">LSR1</strain>
    </source>
</reference>
<dbReference type="Proteomes" id="UP000295443">
    <property type="component" value="Unassembled WGS sequence"/>
</dbReference>
<organism evidence="2 3">
    <name type="scientific">Parasulfuritortus cantonensis</name>
    <dbReference type="NCBI Taxonomy" id="2528202"/>
    <lineage>
        <taxon>Bacteria</taxon>
        <taxon>Pseudomonadati</taxon>
        <taxon>Pseudomonadota</taxon>
        <taxon>Betaproteobacteria</taxon>
        <taxon>Nitrosomonadales</taxon>
        <taxon>Thiobacillaceae</taxon>
        <taxon>Parasulfuritortus</taxon>
    </lineage>
</organism>
<feature type="chain" id="PRO_5020843662" description="Cytochrome c domain-containing protein" evidence="1">
    <location>
        <begin position="22"/>
        <end position="164"/>
    </location>
</feature>
<evidence type="ECO:0000256" key="1">
    <source>
        <dbReference type="SAM" id="SignalP"/>
    </source>
</evidence>
<dbReference type="OrthoDB" id="656942at2"/>
<comment type="caution">
    <text evidence="2">The sequence shown here is derived from an EMBL/GenBank/DDBJ whole genome shotgun (WGS) entry which is preliminary data.</text>
</comment>
<proteinExistence type="predicted"/>
<protein>
    <recommendedName>
        <fullName evidence="4">Cytochrome c domain-containing protein</fullName>
    </recommendedName>
</protein>
<dbReference type="InterPro" id="IPR036280">
    <property type="entry name" value="Multihaem_cyt_sf"/>
</dbReference>
<keyword evidence="3" id="KW-1185">Reference proteome</keyword>
<dbReference type="RefSeq" id="WP_131445236.1">
    <property type="nucleotide sequence ID" value="NZ_SJZB01000018.1"/>
</dbReference>